<evidence type="ECO:0000313" key="2">
    <source>
        <dbReference type="Proteomes" id="UP000051660"/>
    </source>
</evidence>
<dbReference type="EMBL" id="LLYB01000060">
    <property type="protein sequence ID" value="KRR24779.1"/>
    <property type="molecule type" value="Genomic_DNA"/>
</dbReference>
<gene>
    <name evidence="1" type="ORF">CQ14_05390</name>
</gene>
<organism evidence="1 2">
    <name type="scientific">Bradyrhizobium lablabi</name>
    <dbReference type="NCBI Taxonomy" id="722472"/>
    <lineage>
        <taxon>Bacteria</taxon>
        <taxon>Pseudomonadati</taxon>
        <taxon>Pseudomonadota</taxon>
        <taxon>Alphaproteobacteria</taxon>
        <taxon>Hyphomicrobiales</taxon>
        <taxon>Nitrobacteraceae</taxon>
        <taxon>Bradyrhizobium</taxon>
    </lineage>
</organism>
<sequence length="201" mass="23512">MADRARNKDGLGKAVTFNVITPMNRFGTCVVRVLLWIFDRWKRTQNTAKALAFLPFVHWVVIKRDRFPQLEGQPAEKLNYDYLFFLSTFNGPWETYIEAFADVLYVPLDLVWFWSIRYPMARPVAPLKRYIKRNQVESDHSYSAYPGASVRDVRAGLEVRRELELFEKNSRDLPPDKFATEFNRLLMSVQNKLGSFGPIPE</sequence>
<name>A0A0R3MY90_9BRAD</name>
<comment type="caution">
    <text evidence="1">The sequence shown here is derived from an EMBL/GenBank/DDBJ whole genome shotgun (WGS) entry which is preliminary data.</text>
</comment>
<protein>
    <submittedName>
        <fullName evidence="1">Uncharacterized protein</fullName>
    </submittedName>
</protein>
<dbReference type="Proteomes" id="UP000051660">
    <property type="component" value="Unassembled WGS sequence"/>
</dbReference>
<accession>A0A0R3MY90</accession>
<dbReference type="AlphaFoldDB" id="A0A0R3MY90"/>
<proteinExistence type="predicted"/>
<evidence type="ECO:0000313" key="1">
    <source>
        <dbReference type="EMBL" id="KRR24779.1"/>
    </source>
</evidence>
<reference evidence="1 2" key="1">
    <citation type="submission" date="2014-03" db="EMBL/GenBank/DDBJ databases">
        <title>Bradyrhizobium valentinum sp. nov., isolated from effective nodules of Lupinus mariae-josephae, a lupine endemic of basic-lime soils in Eastern Spain.</title>
        <authorList>
            <person name="Duran D."/>
            <person name="Rey L."/>
            <person name="Navarro A."/>
            <person name="Busquets A."/>
            <person name="Imperial J."/>
            <person name="Ruiz-Argueso T."/>
        </authorList>
    </citation>
    <scope>NUCLEOTIDE SEQUENCE [LARGE SCALE GENOMIC DNA]</scope>
    <source>
        <strain evidence="1 2">CCBAU 23086</strain>
    </source>
</reference>
<dbReference type="RefSeq" id="WP_057858359.1">
    <property type="nucleotide sequence ID" value="NZ_LLYB01000060.1"/>
</dbReference>
<dbReference type="OrthoDB" id="116741at2"/>